<name>A0AA43QR87_9LECA</name>
<keyword evidence="1" id="KW-0472">Membrane</keyword>
<accession>A0AA43QR87</accession>
<sequence length="366" mass="40442">MEFGEDTFPLSTGIPVDTGLRSTLAALSSVAIILSLLFDPFLQQVIAYRDELVPSDKDASIVRAQRYLAPSYEGLALPSVAAIYGGIFDPSNRANSGTELHCATGKEVEASIVQFTSLYARNMTSADEAKAWECALYYCINEYEASIEDGTFLQSVRKTWRNDSASHTQEGDLIFNPPSSFINITADSSYFYVENLAAKALNSFISDALTGSGGVRDPAFGSQSFSSDIIHAFFEADNMSERIDNLAVSMSNNIRQQNSSGSKPFQGTAWGSQTYVHVRWAWLAYPLTVLLISLISLAMTIFQTDRFEVNVWKSSTLALLFHGQQIQLSDDNDMPANTLSRMTQKSSHLHVELVKSADERWNLLQK</sequence>
<protein>
    <submittedName>
        <fullName evidence="2">Uncharacterized protein</fullName>
    </submittedName>
</protein>
<keyword evidence="1" id="KW-0812">Transmembrane</keyword>
<comment type="caution">
    <text evidence="2">The sequence shown here is derived from an EMBL/GenBank/DDBJ whole genome shotgun (WGS) entry which is preliminary data.</text>
</comment>
<evidence type="ECO:0000313" key="3">
    <source>
        <dbReference type="Proteomes" id="UP001161017"/>
    </source>
</evidence>
<feature type="transmembrane region" description="Helical" evidence="1">
    <location>
        <begin position="282"/>
        <end position="302"/>
    </location>
</feature>
<gene>
    <name evidence="2" type="ORF">OHK93_008691</name>
</gene>
<dbReference type="Proteomes" id="UP001161017">
    <property type="component" value="Unassembled WGS sequence"/>
</dbReference>
<dbReference type="PANTHER" id="PTHR35394">
    <property type="entry name" value="DUF3176 DOMAIN-CONTAINING PROTEIN"/>
    <property type="match status" value="1"/>
</dbReference>
<dbReference type="PANTHER" id="PTHR35394:SF5">
    <property type="entry name" value="DUF3176 DOMAIN-CONTAINING PROTEIN"/>
    <property type="match status" value="1"/>
</dbReference>
<proteinExistence type="predicted"/>
<evidence type="ECO:0000256" key="1">
    <source>
        <dbReference type="SAM" id="Phobius"/>
    </source>
</evidence>
<evidence type="ECO:0000313" key="2">
    <source>
        <dbReference type="EMBL" id="MDI1489413.1"/>
    </source>
</evidence>
<dbReference type="EMBL" id="JAPUFD010000009">
    <property type="protein sequence ID" value="MDI1489413.1"/>
    <property type="molecule type" value="Genomic_DNA"/>
</dbReference>
<organism evidence="2 3">
    <name type="scientific">Ramalina farinacea</name>
    <dbReference type="NCBI Taxonomy" id="258253"/>
    <lineage>
        <taxon>Eukaryota</taxon>
        <taxon>Fungi</taxon>
        <taxon>Dikarya</taxon>
        <taxon>Ascomycota</taxon>
        <taxon>Pezizomycotina</taxon>
        <taxon>Lecanoromycetes</taxon>
        <taxon>OSLEUM clade</taxon>
        <taxon>Lecanoromycetidae</taxon>
        <taxon>Lecanorales</taxon>
        <taxon>Lecanorineae</taxon>
        <taxon>Ramalinaceae</taxon>
        <taxon>Ramalina</taxon>
    </lineage>
</organism>
<reference evidence="2" key="1">
    <citation type="journal article" date="2023" name="Genome Biol. Evol.">
        <title>First Whole Genome Sequence and Flow Cytometry Genome Size Data for the Lichen-Forming Fungus Ramalina farinacea (Ascomycota).</title>
        <authorList>
            <person name="Llewellyn T."/>
            <person name="Mian S."/>
            <person name="Hill R."/>
            <person name="Leitch I.J."/>
            <person name="Gaya E."/>
        </authorList>
    </citation>
    <scope>NUCLEOTIDE SEQUENCE</scope>
    <source>
        <strain evidence="2">LIQ254RAFAR</strain>
    </source>
</reference>
<keyword evidence="1" id="KW-1133">Transmembrane helix</keyword>
<dbReference type="AlphaFoldDB" id="A0AA43QR87"/>
<keyword evidence="3" id="KW-1185">Reference proteome</keyword>